<protein>
    <submittedName>
        <fullName evidence="1">Uncharacterized protein</fullName>
    </submittedName>
</protein>
<evidence type="ECO:0000313" key="1">
    <source>
        <dbReference type="EMBL" id="KAJ9574515.1"/>
    </source>
</evidence>
<organism evidence="1 2">
    <name type="scientific">Diploptera punctata</name>
    <name type="common">Pacific beetle cockroach</name>
    <dbReference type="NCBI Taxonomy" id="6984"/>
    <lineage>
        <taxon>Eukaryota</taxon>
        <taxon>Metazoa</taxon>
        <taxon>Ecdysozoa</taxon>
        <taxon>Arthropoda</taxon>
        <taxon>Hexapoda</taxon>
        <taxon>Insecta</taxon>
        <taxon>Pterygota</taxon>
        <taxon>Neoptera</taxon>
        <taxon>Polyneoptera</taxon>
        <taxon>Dictyoptera</taxon>
        <taxon>Blattodea</taxon>
        <taxon>Blaberoidea</taxon>
        <taxon>Blaberidae</taxon>
        <taxon>Diplopterinae</taxon>
        <taxon>Diploptera</taxon>
    </lineage>
</organism>
<proteinExistence type="predicted"/>
<feature type="non-terminal residue" evidence="1">
    <location>
        <position position="1"/>
    </location>
</feature>
<dbReference type="EMBL" id="JASPKZ010010281">
    <property type="protein sequence ID" value="KAJ9574515.1"/>
    <property type="molecule type" value="Genomic_DNA"/>
</dbReference>
<sequence>FFKFFLDFVSSHHVQSPLWVVPNINADESSHRLNSTLPFPSFSSVFLDNCIKLMHIVYLYDLENILGKQDMFNWNFFLTKEHIRNIKNGEIEKSAVAAH</sequence>
<reference evidence="1" key="1">
    <citation type="journal article" date="2023" name="IScience">
        <title>Live-bearing cockroach genome reveals convergent evolutionary mechanisms linked to viviparity in insects and beyond.</title>
        <authorList>
            <person name="Fouks B."/>
            <person name="Harrison M.C."/>
            <person name="Mikhailova A.A."/>
            <person name="Marchal E."/>
            <person name="English S."/>
            <person name="Carruthers M."/>
            <person name="Jennings E.C."/>
            <person name="Chiamaka E.L."/>
            <person name="Frigard R.A."/>
            <person name="Pippel M."/>
            <person name="Attardo G.M."/>
            <person name="Benoit J.B."/>
            <person name="Bornberg-Bauer E."/>
            <person name="Tobe S.S."/>
        </authorList>
    </citation>
    <scope>NUCLEOTIDE SEQUENCE</scope>
    <source>
        <strain evidence="1">Stay&amp;Tobe</strain>
    </source>
</reference>
<gene>
    <name evidence="1" type="ORF">L9F63_008309</name>
</gene>
<dbReference type="Proteomes" id="UP001233999">
    <property type="component" value="Unassembled WGS sequence"/>
</dbReference>
<reference evidence="1" key="2">
    <citation type="submission" date="2023-05" db="EMBL/GenBank/DDBJ databases">
        <authorList>
            <person name="Fouks B."/>
        </authorList>
    </citation>
    <scope>NUCLEOTIDE SEQUENCE</scope>
    <source>
        <strain evidence="1">Stay&amp;Tobe</strain>
        <tissue evidence="1">Testes</tissue>
    </source>
</reference>
<evidence type="ECO:0000313" key="2">
    <source>
        <dbReference type="Proteomes" id="UP001233999"/>
    </source>
</evidence>
<dbReference type="AlphaFoldDB" id="A0AAD7Z6A6"/>
<keyword evidence="2" id="KW-1185">Reference proteome</keyword>
<name>A0AAD7Z6A6_DIPPU</name>
<accession>A0AAD7Z6A6</accession>
<feature type="non-terminal residue" evidence="1">
    <location>
        <position position="99"/>
    </location>
</feature>
<comment type="caution">
    <text evidence="1">The sequence shown here is derived from an EMBL/GenBank/DDBJ whole genome shotgun (WGS) entry which is preliminary data.</text>
</comment>